<comment type="caution">
    <text evidence="1">The sequence shown here is derived from an EMBL/GenBank/DDBJ whole genome shotgun (WGS) entry which is preliminary data.</text>
</comment>
<protein>
    <recommendedName>
        <fullName evidence="2">DUF1127 domain-containing protein</fullName>
    </recommendedName>
</protein>
<dbReference type="RefSeq" id="WP_164129220.1">
    <property type="nucleotide sequence ID" value="NZ_JAAGOX010000011.1"/>
</dbReference>
<accession>A0A6B2NTQ6</accession>
<proteinExistence type="predicted"/>
<dbReference type="EMBL" id="JAAGOX010000011">
    <property type="protein sequence ID" value="NDW45275.1"/>
    <property type="molecule type" value="Genomic_DNA"/>
</dbReference>
<organism evidence="1">
    <name type="scientific">Ruegeria sp. PrR005</name>
    <dbReference type="NCBI Taxonomy" id="2706882"/>
    <lineage>
        <taxon>Bacteria</taxon>
        <taxon>Pseudomonadati</taxon>
        <taxon>Pseudomonadota</taxon>
        <taxon>Alphaproteobacteria</taxon>
        <taxon>Rhodobacterales</taxon>
        <taxon>Roseobacteraceae</taxon>
        <taxon>Ruegeria</taxon>
    </lineage>
</organism>
<evidence type="ECO:0008006" key="2">
    <source>
        <dbReference type="Google" id="ProtNLM"/>
    </source>
</evidence>
<gene>
    <name evidence="1" type="ORF">G0P99_09905</name>
</gene>
<reference evidence="1" key="1">
    <citation type="submission" date="2020-02" db="EMBL/GenBank/DDBJ databases">
        <title>Delineation of the pyrene-degrading pathway in Roseobacter clade bacteria by genomic analysis.</title>
        <authorList>
            <person name="Zhou H."/>
            <person name="Wang H."/>
        </authorList>
    </citation>
    <scope>NUCLEOTIDE SEQUENCE</scope>
    <source>
        <strain evidence="1">PrR005</strain>
    </source>
</reference>
<name>A0A6B2NTQ6_9RHOB</name>
<sequence length="79" mass="9258">MTDYPISATRTGGYLSIAGKLWRDFQTNRKALVERRKRNEALRELNSAELRDIGYVKDEKLEIGYWQFPQCVGPVQRPR</sequence>
<evidence type="ECO:0000313" key="1">
    <source>
        <dbReference type="EMBL" id="NDW45275.1"/>
    </source>
</evidence>
<dbReference type="AlphaFoldDB" id="A0A6B2NTQ6"/>